<keyword evidence="5 7" id="KW-0472">Membrane</keyword>
<dbReference type="Pfam" id="PF01618">
    <property type="entry name" value="MotA_ExbB"/>
    <property type="match status" value="1"/>
</dbReference>
<evidence type="ECO:0000256" key="1">
    <source>
        <dbReference type="ARBA" id="ARBA00004651"/>
    </source>
</evidence>
<evidence type="ECO:0000313" key="10">
    <source>
        <dbReference type="Proteomes" id="UP000637513"/>
    </source>
</evidence>
<keyword evidence="6" id="KW-0653">Protein transport</keyword>
<evidence type="ECO:0000259" key="8">
    <source>
        <dbReference type="Pfam" id="PF01618"/>
    </source>
</evidence>
<reference evidence="9 10" key="1">
    <citation type="submission" date="2020-08" db="EMBL/GenBank/DDBJ databases">
        <title>Genome public.</title>
        <authorList>
            <person name="Liu C."/>
            <person name="Sun Q."/>
        </authorList>
    </citation>
    <scope>NUCLEOTIDE SEQUENCE [LARGE SCALE GENOMIC DNA]</scope>
    <source>
        <strain evidence="9 10">BX3</strain>
    </source>
</reference>
<evidence type="ECO:0000256" key="4">
    <source>
        <dbReference type="ARBA" id="ARBA00022989"/>
    </source>
</evidence>
<name>A0ABR7MRI7_9FIRM</name>
<organism evidence="9 10">
    <name type="scientific">Jutongia hominis</name>
    <dbReference type="NCBI Taxonomy" id="2763664"/>
    <lineage>
        <taxon>Bacteria</taxon>
        <taxon>Bacillati</taxon>
        <taxon>Bacillota</taxon>
        <taxon>Clostridia</taxon>
        <taxon>Lachnospirales</taxon>
        <taxon>Lachnospiraceae</taxon>
        <taxon>Jutongia</taxon>
    </lineage>
</organism>
<keyword evidence="3 7" id="KW-0812">Transmembrane</keyword>
<evidence type="ECO:0000313" key="9">
    <source>
        <dbReference type="EMBL" id="MBC8556410.1"/>
    </source>
</evidence>
<dbReference type="RefSeq" id="WP_249302569.1">
    <property type="nucleotide sequence ID" value="NZ_JACRSW010000007.1"/>
</dbReference>
<sequence>MKTSNSERILLPLYFVMVGVAVCLNFFSGAKPDMANLVVNISMFIIIGAVILWANTQCFMPVNKMIKSMKYAVETMEIDFNKSGAYLWEQYKDETNFFHNKALNHKFNEYRVERKRLNMLSAYGSTCDLADYINEDYFDAVIKKGILSIIPGVMTGLGILGTFIGLSIGLQNFNTGSAAEITNSIAPLMDGIKIAFHTSIYGMVFSLIFNFVYKKNLEDAYNAVEYFLNAYHKYVLPDMANDQIGMLLKFQEHQMQEMEKLLDSFGDSLAQKIANAMKNPYGR</sequence>
<dbReference type="EMBL" id="JACRSW010000007">
    <property type="protein sequence ID" value="MBC8556410.1"/>
    <property type="molecule type" value="Genomic_DNA"/>
</dbReference>
<comment type="caution">
    <text evidence="9">The sequence shown here is derived from an EMBL/GenBank/DDBJ whole genome shotgun (WGS) entry which is preliminary data.</text>
</comment>
<keyword evidence="2" id="KW-1003">Cell membrane</keyword>
<feature type="domain" description="MotA/TolQ/ExbB proton channel" evidence="8">
    <location>
        <begin position="145"/>
        <end position="218"/>
    </location>
</feature>
<gene>
    <name evidence="9" type="ORF">H8700_01575</name>
</gene>
<evidence type="ECO:0000256" key="3">
    <source>
        <dbReference type="ARBA" id="ARBA00022692"/>
    </source>
</evidence>
<accession>A0ABR7MRI7</accession>
<dbReference type="InterPro" id="IPR002898">
    <property type="entry name" value="MotA_ExbB_proton_chnl"/>
</dbReference>
<keyword evidence="6" id="KW-0813">Transport</keyword>
<keyword evidence="10" id="KW-1185">Reference proteome</keyword>
<proteinExistence type="inferred from homology"/>
<evidence type="ECO:0000256" key="2">
    <source>
        <dbReference type="ARBA" id="ARBA00022475"/>
    </source>
</evidence>
<feature type="transmembrane region" description="Helical" evidence="7">
    <location>
        <begin position="194"/>
        <end position="213"/>
    </location>
</feature>
<evidence type="ECO:0000256" key="7">
    <source>
        <dbReference type="SAM" id="Phobius"/>
    </source>
</evidence>
<feature type="transmembrane region" description="Helical" evidence="7">
    <location>
        <begin position="146"/>
        <end position="168"/>
    </location>
</feature>
<keyword evidence="4 7" id="KW-1133">Transmembrane helix</keyword>
<protein>
    <submittedName>
        <fullName evidence="9">MotA/TolQ/ExbB proton channel family protein</fullName>
    </submittedName>
</protein>
<feature type="transmembrane region" description="Helical" evidence="7">
    <location>
        <begin position="9"/>
        <end position="28"/>
    </location>
</feature>
<feature type="transmembrane region" description="Helical" evidence="7">
    <location>
        <begin position="34"/>
        <end position="55"/>
    </location>
</feature>
<comment type="subcellular location">
    <subcellularLocation>
        <location evidence="1">Cell membrane</location>
        <topology evidence="1">Multi-pass membrane protein</topology>
    </subcellularLocation>
    <subcellularLocation>
        <location evidence="6">Membrane</location>
        <topology evidence="6">Multi-pass membrane protein</topology>
    </subcellularLocation>
</comment>
<comment type="similarity">
    <text evidence="6">Belongs to the exbB/tolQ family.</text>
</comment>
<evidence type="ECO:0000256" key="6">
    <source>
        <dbReference type="RuleBase" id="RU004057"/>
    </source>
</evidence>
<evidence type="ECO:0000256" key="5">
    <source>
        <dbReference type="ARBA" id="ARBA00023136"/>
    </source>
</evidence>
<dbReference type="Proteomes" id="UP000637513">
    <property type="component" value="Unassembled WGS sequence"/>
</dbReference>